<dbReference type="InterPro" id="IPR001461">
    <property type="entry name" value="Aspartic_peptidase_A1"/>
</dbReference>
<dbReference type="PANTHER" id="PTHR47966">
    <property type="entry name" value="BETA-SITE APP-CLEAVING ENZYME, ISOFORM A-RELATED"/>
    <property type="match status" value="1"/>
</dbReference>
<dbReference type="PROSITE" id="PS51767">
    <property type="entry name" value="PEPTIDASE_A1"/>
    <property type="match status" value="1"/>
</dbReference>
<comment type="caution">
    <text evidence="5">The sequence shown here is derived from an EMBL/GenBank/DDBJ whole genome shotgun (WGS) entry which is preliminary data.</text>
</comment>
<keyword evidence="3" id="KW-0732">Signal</keyword>
<dbReference type="InterPro" id="IPR033121">
    <property type="entry name" value="PEPTIDASE_A1"/>
</dbReference>
<feature type="signal peptide" evidence="3">
    <location>
        <begin position="1"/>
        <end position="21"/>
    </location>
</feature>
<evidence type="ECO:0000313" key="6">
    <source>
        <dbReference type="Proteomes" id="UP001558713"/>
    </source>
</evidence>
<keyword evidence="2" id="KW-0378">Hydrolase</keyword>
<proteinExistence type="inferred from homology"/>
<evidence type="ECO:0000256" key="2">
    <source>
        <dbReference type="RuleBase" id="RU000454"/>
    </source>
</evidence>
<evidence type="ECO:0000259" key="4">
    <source>
        <dbReference type="PROSITE" id="PS51767"/>
    </source>
</evidence>
<evidence type="ECO:0000256" key="3">
    <source>
        <dbReference type="SAM" id="SignalP"/>
    </source>
</evidence>
<evidence type="ECO:0000313" key="5">
    <source>
        <dbReference type="EMBL" id="KAL1201748.1"/>
    </source>
</evidence>
<dbReference type="FunFam" id="2.40.70.10:FF:000008">
    <property type="entry name" value="Cathepsin D"/>
    <property type="match status" value="1"/>
</dbReference>
<comment type="similarity">
    <text evidence="1 2">Belongs to the peptidase A1 family.</text>
</comment>
<dbReference type="PANTHER" id="PTHR47966:SF39">
    <property type="entry name" value="EUKARYOTIC ASPARTYL PROTEASE FAMILY PROTEIN"/>
    <property type="match status" value="1"/>
</dbReference>
<dbReference type="AlphaFoldDB" id="A0ABD1A4H9"/>
<feature type="domain" description="Peptidase A1" evidence="4">
    <location>
        <begin position="49"/>
        <end position="210"/>
    </location>
</feature>
<name>A0ABD1A4H9_CARAN</name>
<dbReference type="GO" id="GO:0004190">
    <property type="term" value="F:aspartic-type endopeptidase activity"/>
    <property type="evidence" value="ECO:0007669"/>
    <property type="project" value="UniProtKB-KW"/>
</dbReference>
<reference evidence="5 6" key="1">
    <citation type="submission" date="2024-04" db="EMBL/GenBank/DDBJ databases">
        <title>Genome assembly C_amara_ONT_v2.</title>
        <authorList>
            <person name="Yant L."/>
            <person name="Moore C."/>
            <person name="Slenker M."/>
        </authorList>
    </citation>
    <scope>NUCLEOTIDE SEQUENCE [LARGE SCALE GENOMIC DNA]</scope>
    <source>
        <tissue evidence="5">Leaf</tissue>
    </source>
</reference>
<organism evidence="5 6">
    <name type="scientific">Cardamine amara subsp. amara</name>
    <dbReference type="NCBI Taxonomy" id="228776"/>
    <lineage>
        <taxon>Eukaryota</taxon>
        <taxon>Viridiplantae</taxon>
        <taxon>Streptophyta</taxon>
        <taxon>Embryophyta</taxon>
        <taxon>Tracheophyta</taxon>
        <taxon>Spermatophyta</taxon>
        <taxon>Magnoliopsida</taxon>
        <taxon>eudicotyledons</taxon>
        <taxon>Gunneridae</taxon>
        <taxon>Pentapetalae</taxon>
        <taxon>rosids</taxon>
        <taxon>malvids</taxon>
        <taxon>Brassicales</taxon>
        <taxon>Brassicaceae</taxon>
        <taxon>Cardamineae</taxon>
        <taxon>Cardamine</taxon>
    </lineage>
</organism>
<feature type="chain" id="PRO_5044835117" evidence="3">
    <location>
        <begin position="22"/>
        <end position="210"/>
    </location>
</feature>
<accession>A0ABD1A4H9</accession>
<dbReference type="GO" id="GO:0006508">
    <property type="term" value="P:proteolysis"/>
    <property type="evidence" value="ECO:0007669"/>
    <property type="project" value="UniProtKB-KW"/>
</dbReference>
<dbReference type="PROSITE" id="PS00141">
    <property type="entry name" value="ASP_PROTEASE"/>
    <property type="match status" value="1"/>
</dbReference>
<dbReference type="InterPro" id="IPR021109">
    <property type="entry name" value="Peptidase_aspartic_dom_sf"/>
</dbReference>
<dbReference type="SUPFAM" id="SSF50630">
    <property type="entry name" value="Acid proteases"/>
    <property type="match status" value="1"/>
</dbReference>
<keyword evidence="2" id="KW-0064">Aspartyl protease</keyword>
<dbReference type="EMBL" id="JBANAX010000584">
    <property type="protein sequence ID" value="KAL1201748.1"/>
    <property type="molecule type" value="Genomic_DNA"/>
</dbReference>
<keyword evidence="2" id="KW-0645">Protease</keyword>
<dbReference type="Pfam" id="PF00026">
    <property type="entry name" value="Asp"/>
    <property type="match status" value="1"/>
</dbReference>
<gene>
    <name evidence="5" type="ORF">V5N11_006288</name>
</gene>
<dbReference type="InterPro" id="IPR001969">
    <property type="entry name" value="Aspartic_peptidase_AS"/>
</dbReference>
<dbReference type="PRINTS" id="PR00792">
    <property type="entry name" value="PEPSIN"/>
</dbReference>
<evidence type="ECO:0000256" key="1">
    <source>
        <dbReference type="ARBA" id="ARBA00007447"/>
    </source>
</evidence>
<dbReference type="Proteomes" id="UP001558713">
    <property type="component" value="Unassembled WGS sequence"/>
</dbReference>
<sequence length="210" mass="22856">MNSFKKFVIVAFYLSLISVQAIVRVALKVSNETMINTNVPLQNVYDWIYYGSIQIGTPGQTFDVVFDTGSSDLWVPGNGWKVVRESVKIYDPKASRTYRPNGKKVALKYGTGSLTGILSFDTINVGGILVTGQPFTQGLATPPRDTFQNVPFDGILGLGSPSATILKQGKVEKKVFSIWLRNFAKSGPNGREGGEVVFGGVVPEALHHLD</sequence>
<protein>
    <submittedName>
        <fullName evidence="5">Aspartic proteinase A2</fullName>
    </submittedName>
</protein>
<keyword evidence="6" id="KW-1185">Reference proteome</keyword>
<dbReference type="Gene3D" id="2.40.70.10">
    <property type="entry name" value="Acid Proteases"/>
    <property type="match status" value="1"/>
</dbReference>